<dbReference type="Pfam" id="PF07992">
    <property type="entry name" value="Pyr_redox_2"/>
    <property type="match status" value="1"/>
</dbReference>
<evidence type="ECO:0000256" key="4">
    <source>
        <dbReference type="ARBA" id="ARBA00023002"/>
    </source>
</evidence>
<dbReference type="Pfam" id="PF14759">
    <property type="entry name" value="Reductase_C"/>
    <property type="match status" value="1"/>
</dbReference>
<feature type="domain" description="FAD/NAD(P)-binding" evidence="6">
    <location>
        <begin position="118"/>
        <end position="402"/>
    </location>
</feature>
<comment type="cofactor">
    <cofactor evidence="1">
        <name>FAD</name>
        <dbReference type="ChEBI" id="CHEBI:57692"/>
    </cofactor>
</comment>
<proteinExistence type="predicted"/>
<dbReference type="Gene3D" id="3.50.50.60">
    <property type="entry name" value="FAD/NAD(P)-binding domain"/>
    <property type="match status" value="2"/>
</dbReference>
<keyword evidence="9" id="KW-1185">Reference proteome</keyword>
<sequence>MIAVAVAVELVVVASSVVGSVTVGMLVVTLLPVYATWASSPSLRRHDPDQVRTVGGRPSLPLSPVRPDSRECFTSATLALRLLLEEGAGTSVVAEASVYGDRVSELTEGPGPTARPGVVIVGAGMAGVQTAVALREGGFTGSVTLIGAEPHQPYDRPPLSKAVLLGKAEGSAFEVDFEALGVELRLGLEVTGVRPAPRELDTAEGPVPYGVLVVATGAEPIRLPGAEGVPGVHLLRTLDDAERLRPVLARQHDIVVVGAGWIGAEFATAAREAGCSVTVVEAADRPLVGALPAEVTAPMATWYADSGASLRTHARVERVEPGAVVLDDGSRLPAGAVVVGIGARPATAWLAGSGIELGAHREIVADDHLRTSVPDVYAVGDCASFPSGRYGERLLVHHWDNALQGPRTVAANIVGETPAPYDPVPYFWSEQFGRFVQYAGHHGSADTLVWRGDPASPSWSVCWLRDSRLVAVLAVGRPRDLAQGRRLIESGAVMNPAALSDPGLPLKGAAV</sequence>
<feature type="region of interest" description="Disordered" evidence="5">
    <location>
        <begin position="45"/>
        <end position="66"/>
    </location>
</feature>
<name>A0A7G1P9J1_9ACTN</name>
<dbReference type="Proteomes" id="UP000516444">
    <property type="component" value="Chromosome"/>
</dbReference>
<gene>
    <name evidence="8" type="ORF">GCM10017557_60900</name>
</gene>
<dbReference type="PRINTS" id="PR00469">
    <property type="entry name" value="PNDRDTASEII"/>
</dbReference>
<dbReference type="PANTHER" id="PTHR43557">
    <property type="entry name" value="APOPTOSIS-INDUCING FACTOR 1"/>
    <property type="match status" value="1"/>
</dbReference>
<protein>
    <submittedName>
        <fullName evidence="8">Oxidoreductase</fullName>
    </submittedName>
</protein>
<dbReference type="SUPFAM" id="SSF55424">
    <property type="entry name" value="FAD/NAD-linked reductases, dimerisation (C-terminal) domain"/>
    <property type="match status" value="1"/>
</dbReference>
<evidence type="ECO:0000259" key="7">
    <source>
        <dbReference type="Pfam" id="PF14759"/>
    </source>
</evidence>
<organism evidence="8 9">
    <name type="scientific">Streptomyces aurantiacus</name>
    <dbReference type="NCBI Taxonomy" id="47760"/>
    <lineage>
        <taxon>Bacteria</taxon>
        <taxon>Bacillati</taxon>
        <taxon>Actinomycetota</taxon>
        <taxon>Actinomycetes</taxon>
        <taxon>Kitasatosporales</taxon>
        <taxon>Streptomycetaceae</taxon>
        <taxon>Streptomyces</taxon>
        <taxon>Streptomyces aurantiacus group</taxon>
    </lineage>
</organism>
<evidence type="ECO:0000313" key="9">
    <source>
        <dbReference type="Proteomes" id="UP000516444"/>
    </source>
</evidence>
<evidence type="ECO:0000259" key="6">
    <source>
        <dbReference type="Pfam" id="PF07992"/>
    </source>
</evidence>
<accession>A0A7G1P9J1</accession>
<evidence type="ECO:0000256" key="3">
    <source>
        <dbReference type="ARBA" id="ARBA00022827"/>
    </source>
</evidence>
<dbReference type="Gene3D" id="3.30.390.30">
    <property type="match status" value="1"/>
</dbReference>
<feature type="domain" description="Reductase C-terminal" evidence="7">
    <location>
        <begin position="426"/>
        <end position="509"/>
    </location>
</feature>
<dbReference type="AlphaFoldDB" id="A0A7G1P9J1"/>
<evidence type="ECO:0000313" key="8">
    <source>
        <dbReference type="EMBL" id="BCL31231.1"/>
    </source>
</evidence>
<dbReference type="SUPFAM" id="SSF51905">
    <property type="entry name" value="FAD/NAD(P)-binding domain"/>
    <property type="match status" value="1"/>
</dbReference>
<dbReference type="InterPro" id="IPR036188">
    <property type="entry name" value="FAD/NAD-bd_sf"/>
</dbReference>
<dbReference type="GO" id="GO:0005737">
    <property type="term" value="C:cytoplasm"/>
    <property type="evidence" value="ECO:0007669"/>
    <property type="project" value="TreeGrafter"/>
</dbReference>
<dbReference type="PRINTS" id="PR00368">
    <property type="entry name" value="FADPNR"/>
</dbReference>
<dbReference type="EMBL" id="AP023440">
    <property type="protein sequence ID" value="BCL31231.1"/>
    <property type="molecule type" value="Genomic_DNA"/>
</dbReference>
<dbReference type="InterPro" id="IPR016156">
    <property type="entry name" value="FAD/NAD-linked_Rdtase_dimer_sf"/>
</dbReference>
<dbReference type="InterPro" id="IPR050446">
    <property type="entry name" value="FAD-oxidoreductase/Apoptosis"/>
</dbReference>
<dbReference type="InterPro" id="IPR028202">
    <property type="entry name" value="Reductase_C"/>
</dbReference>
<keyword evidence="3" id="KW-0274">FAD</keyword>
<evidence type="ECO:0000256" key="1">
    <source>
        <dbReference type="ARBA" id="ARBA00001974"/>
    </source>
</evidence>
<evidence type="ECO:0000256" key="2">
    <source>
        <dbReference type="ARBA" id="ARBA00022630"/>
    </source>
</evidence>
<dbReference type="PANTHER" id="PTHR43557:SF2">
    <property type="entry name" value="RIESKE DOMAIN-CONTAINING PROTEIN-RELATED"/>
    <property type="match status" value="1"/>
</dbReference>
<keyword evidence="4" id="KW-0560">Oxidoreductase</keyword>
<dbReference type="InterPro" id="IPR023753">
    <property type="entry name" value="FAD/NAD-binding_dom"/>
</dbReference>
<reference evidence="8 9" key="1">
    <citation type="journal article" date="2014" name="Int. J. Syst. Evol. Microbiol.">
        <title>Complete genome sequence of Corynebacterium casei LMG S-19264T (=DSM 44701T), isolated from a smear-ripened cheese.</title>
        <authorList>
            <consortium name="US DOE Joint Genome Institute (JGI-PGF)"/>
            <person name="Walter F."/>
            <person name="Albersmeier A."/>
            <person name="Kalinowski J."/>
            <person name="Ruckert C."/>
        </authorList>
    </citation>
    <scope>NUCLEOTIDE SEQUENCE [LARGE SCALE GENOMIC DNA]</scope>
    <source>
        <strain evidence="8 9">JCM 4677</strain>
    </source>
</reference>
<keyword evidence="2" id="KW-0285">Flavoprotein</keyword>
<dbReference type="KEGG" id="sgm:GCM10017557_60900"/>
<dbReference type="GO" id="GO:0016651">
    <property type="term" value="F:oxidoreductase activity, acting on NAD(P)H"/>
    <property type="evidence" value="ECO:0007669"/>
    <property type="project" value="TreeGrafter"/>
</dbReference>
<evidence type="ECO:0000256" key="5">
    <source>
        <dbReference type="SAM" id="MobiDB-lite"/>
    </source>
</evidence>